<reference evidence="1 2" key="1">
    <citation type="submission" date="2017-01" db="EMBL/GenBank/DDBJ databases">
        <title>Deconstructing symbiosis and pathogenesis requirements using a combined genomic-metabolomic approach.</title>
        <authorList>
            <person name="Tobias N.J."/>
            <person name="Wolff H."/>
            <person name="Djahanschiri B."/>
            <person name="Ebersberger I."/>
            <person name="Bode H.B."/>
        </authorList>
    </citation>
    <scope>NUCLEOTIDE SEQUENCE [LARGE SCALE GENOMIC DNA]</scope>
    <source>
        <strain evidence="1 2">DSM 4764</strain>
    </source>
</reference>
<name>A0A1Y2SG61_9GAMM</name>
<organism evidence="1 2">
    <name type="scientific">Xenorhabdus beddingii</name>
    <dbReference type="NCBI Taxonomy" id="40578"/>
    <lineage>
        <taxon>Bacteria</taxon>
        <taxon>Pseudomonadati</taxon>
        <taxon>Pseudomonadota</taxon>
        <taxon>Gammaproteobacteria</taxon>
        <taxon>Enterobacterales</taxon>
        <taxon>Morganellaceae</taxon>
        <taxon>Xenorhabdus</taxon>
    </lineage>
</organism>
<comment type="caution">
    <text evidence="1">The sequence shown here is derived from an EMBL/GenBank/DDBJ whole genome shotgun (WGS) entry which is preliminary data.</text>
</comment>
<dbReference type="EMBL" id="MUBK01000037">
    <property type="protein sequence ID" value="OTA16994.1"/>
    <property type="molecule type" value="Genomic_DNA"/>
</dbReference>
<proteinExistence type="predicted"/>
<dbReference type="AlphaFoldDB" id="A0A1Y2SG61"/>
<sequence length="156" mass="17665">MAGYPYRSRGQVVSYKEHSSSGTHMNFNGIVYFSNKDPSINGMLETVTIVNLLLANNSPRLPFWMPDMCAILHVAPGDFIERVVRLIGDFPFISAIRLGISYSGIRLQPQTLADRIHLNVQAPLGPVKIQQIGNNRICLVEDMQSEFRWFYPQNPQ</sequence>
<dbReference type="Proteomes" id="UP000194204">
    <property type="component" value="Unassembled WGS sequence"/>
</dbReference>
<accession>A0A1Y2SG61</accession>
<evidence type="ECO:0000313" key="2">
    <source>
        <dbReference type="Proteomes" id="UP000194204"/>
    </source>
</evidence>
<evidence type="ECO:0000313" key="1">
    <source>
        <dbReference type="EMBL" id="OTA16994.1"/>
    </source>
</evidence>
<keyword evidence="2" id="KW-1185">Reference proteome</keyword>
<protein>
    <submittedName>
        <fullName evidence="1">Uncharacterized protein</fullName>
    </submittedName>
</protein>
<gene>
    <name evidence="1" type="ORF">Xbed_03388</name>
</gene>